<keyword evidence="5 9" id="KW-0648">Protein biosynthesis</keyword>
<dbReference type="CDD" id="cd01890">
    <property type="entry name" value="LepA"/>
    <property type="match status" value="1"/>
</dbReference>
<dbReference type="CDD" id="cd03709">
    <property type="entry name" value="lepA_C"/>
    <property type="match status" value="1"/>
</dbReference>
<comment type="function">
    <text evidence="9">Promotes mitochondrial protein synthesis. May act as a fidelity factor of the translation reaction, by catalyzing a one-codon backward translocation of tRNAs on improperly translocated ribosomes. Binds to mitochondrial ribosomes in a GTP-dependent manner.</text>
</comment>
<dbReference type="InterPro" id="IPR009000">
    <property type="entry name" value="Transl_B-barrel_sf"/>
</dbReference>
<dbReference type="Proteomes" id="UP001565368">
    <property type="component" value="Unassembled WGS sequence"/>
</dbReference>
<dbReference type="InterPro" id="IPR002885">
    <property type="entry name" value="PPR_rpt"/>
</dbReference>
<evidence type="ECO:0000256" key="9">
    <source>
        <dbReference type="HAMAP-Rule" id="MF_03137"/>
    </source>
</evidence>
<comment type="similarity">
    <text evidence="9">Belongs to the GTP-binding elongation factor family. LepA subfamily.</text>
</comment>
<evidence type="ECO:0000256" key="3">
    <source>
        <dbReference type="ARBA" id="ARBA00022792"/>
    </source>
</evidence>
<evidence type="ECO:0000256" key="6">
    <source>
        <dbReference type="ARBA" id="ARBA00023128"/>
    </source>
</evidence>
<dbReference type="SUPFAM" id="SSF54980">
    <property type="entry name" value="EF-G C-terminal domain-like"/>
    <property type="match status" value="2"/>
</dbReference>
<dbReference type="CDD" id="cd03699">
    <property type="entry name" value="EF4_II"/>
    <property type="match status" value="1"/>
</dbReference>
<comment type="catalytic activity">
    <reaction evidence="9">
        <text>GTP + H2O = GDP + phosphate + H(+)</text>
        <dbReference type="Rhea" id="RHEA:19669"/>
        <dbReference type="ChEBI" id="CHEBI:15377"/>
        <dbReference type="ChEBI" id="CHEBI:15378"/>
        <dbReference type="ChEBI" id="CHEBI:37565"/>
        <dbReference type="ChEBI" id="CHEBI:43474"/>
        <dbReference type="ChEBI" id="CHEBI:58189"/>
        <dbReference type="EC" id="3.6.5.n1"/>
    </reaction>
</comment>
<evidence type="ECO:0000256" key="4">
    <source>
        <dbReference type="ARBA" id="ARBA00022801"/>
    </source>
</evidence>
<gene>
    <name evidence="13" type="primary">GUF1</name>
    <name evidence="13" type="ORF">Q8F55_000330</name>
</gene>
<dbReference type="PROSITE" id="PS51722">
    <property type="entry name" value="G_TR_2"/>
    <property type="match status" value="1"/>
</dbReference>
<accession>A0ABR3QCZ3</accession>
<dbReference type="CDD" id="cd16260">
    <property type="entry name" value="EF4_III"/>
    <property type="match status" value="1"/>
</dbReference>
<dbReference type="InterPro" id="IPR035654">
    <property type="entry name" value="LepA_IV"/>
</dbReference>
<dbReference type="NCBIfam" id="TIGR00756">
    <property type="entry name" value="PPR"/>
    <property type="match status" value="1"/>
</dbReference>
<dbReference type="InterPro" id="IPR006297">
    <property type="entry name" value="EF-4"/>
</dbReference>
<dbReference type="PRINTS" id="PR00315">
    <property type="entry name" value="ELONGATNFCT"/>
</dbReference>
<dbReference type="PANTHER" id="PTHR43512">
    <property type="entry name" value="TRANSLATION FACTOR GUF1-RELATED"/>
    <property type="match status" value="1"/>
</dbReference>
<dbReference type="Gene3D" id="3.30.70.870">
    <property type="entry name" value="Elongation Factor G (Translational Gtpase), domain 3"/>
    <property type="match status" value="1"/>
</dbReference>
<feature type="domain" description="Tr-type G" evidence="12">
    <location>
        <begin position="82"/>
        <end position="263"/>
    </location>
</feature>
<dbReference type="Pfam" id="PF00679">
    <property type="entry name" value="EFG_C"/>
    <property type="match status" value="1"/>
</dbReference>
<reference evidence="13 14" key="1">
    <citation type="submission" date="2023-08" db="EMBL/GenBank/DDBJ databases">
        <title>Annotated Genome Sequence of Vanrija albida AlHP1.</title>
        <authorList>
            <person name="Herzog R."/>
        </authorList>
    </citation>
    <scope>NUCLEOTIDE SEQUENCE [LARGE SCALE GENOMIC DNA]</scope>
    <source>
        <strain evidence="13 14">AlHP1</strain>
    </source>
</reference>
<dbReference type="InterPro" id="IPR000795">
    <property type="entry name" value="T_Tr_GTP-bd_dom"/>
</dbReference>
<name>A0ABR3QCZ3_9TREE</name>
<dbReference type="InterPro" id="IPR035647">
    <property type="entry name" value="EFG_III/V"/>
</dbReference>
<dbReference type="GeneID" id="95981373"/>
<evidence type="ECO:0000256" key="7">
    <source>
        <dbReference type="ARBA" id="ARBA00023134"/>
    </source>
</evidence>
<keyword evidence="7 9" id="KW-0342">GTP-binding</keyword>
<comment type="subcellular location">
    <subcellularLocation>
        <location evidence="9">Mitochondrion inner membrane</location>
        <topology evidence="9">Peripheral membrane protein</topology>
        <orientation evidence="9">Matrix side</orientation>
    </subcellularLocation>
</comment>
<dbReference type="HAMAP" id="MF_00071">
    <property type="entry name" value="LepA"/>
    <property type="match status" value="1"/>
</dbReference>
<feature type="binding site" evidence="9">
    <location>
        <begin position="156"/>
        <end position="160"/>
    </location>
    <ligand>
        <name>GTP</name>
        <dbReference type="ChEBI" id="CHEBI:37565"/>
    </ligand>
</feature>
<dbReference type="SUPFAM" id="SSF50447">
    <property type="entry name" value="Translation proteins"/>
    <property type="match status" value="1"/>
</dbReference>
<dbReference type="EMBL" id="JBBXJM010000001">
    <property type="protein sequence ID" value="KAL1412583.1"/>
    <property type="molecule type" value="Genomic_DNA"/>
</dbReference>
<dbReference type="InterPro" id="IPR031157">
    <property type="entry name" value="G_TR_CS"/>
</dbReference>
<feature type="binding site" evidence="9">
    <location>
        <begin position="210"/>
        <end position="213"/>
    </location>
    <ligand>
        <name>GTP</name>
        <dbReference type="ChEBI" id="CHEBI:37565"/>
    </ligand>
</feature>
<feature type="compositionally biased region" description="Pro residues" evidence="11">
    <location>
        <begin position="703"/>
        <end position="725"/>
    </location>
</feature>
<sequence length="1195" mass="132086">MRTVRALPRLTALSARPSARLSLLTSRASLAPATSMASLARQHRIAPAIARRAFASSSAAGNEGVGQDGRRTRIDMSQFPPERIRNLSIIAHIDHGKSTLADRLLQMTNTLPPESSPQFLDKLKVERDRGITVKAQTVSIIHTHTDGKKYLINLIDTPGHVDFSYEVSRSLGACEGGLLLVDCTQGIQAQTLSVFHHALEANLTLLAVINKVDLPHADAEATSEQIASSLGLRKEDHMPISAKSGLGVPHVLNQIIDGLPPPRWDDSDKRLRALVFDTFYDRFRGVVSLVRVMSGSIKKGDKIKFLQSGKKYDVLDVGINNPDEVTVDALREGQVGYLVCNMKNSEEAHIGDTVCLADKSVDALPGFKPMKAMVYAGVFPTDSAEFTILEEAINRLTLNDRSVSVERESSAALGQGFRLGFLGTLHMDVFRQRLEDEYDSNVIVTAPTVPYKLVYKDGKEEYISNPAEFPDVTDTRFKVDRVEEPMVNATIFVPNDYIGDMMDLCSKYRGIQLEYKFLEGTDRAILRYSLPLSEIVTDFFSDLKSASSGFASFDYEEAGYEASNLVKLNILLNAKPVDALAMIVHRPAAPAIGRAWTKKLKEVLPRQLFELSIQAAVGNKVVSRDTLSAMRKDVTAGLYGGHYERKMKHLNKQKEGKKRLKKLAGNIDIPQSAFFEVLSSRPRSFATSARSHVQGDWLSEQLPPLPPPWPEPPVPTASVPPPPYPSHHMSPQQRASLLSDIHVQTTQLSPGTSEDLYADFNRLYLSSPNHLFTPGELTAIAHAMHVMDRRHLHHLHDANDRLETVVGALKDTVGDDDKAVRGLEAVLFVSSARHRRFFHAGDMRTAEKHFASLFPAVPTDAVRLKQYQVALNHILYLCVLARDLPRHQKWWREMITAGVKPDSWAYLTSVLASSLDPSPVASVIQLARVLPKVQDPSSAIILVNAVIWDRVKAGDMDLVNELYNRLRSSSSPSRTPTLGEYSVESIDFSRLRPSRNTYAVLVKGLAYRGDLVASLKVLREMIDDGHVPGVGDFASLFRGFAKYAVVPAVPAGGATSAFPLWRDFQSQNQLASAWGGDREDAGAFTSNFSPTLAAMWTHDALDDLFHSFMALQPPANRLRSAPSEVTIYRILLAFARATNSDAPTVAATLDALTTKFGPGNAEGWEGWKESKRIQRVRDVLAEQHQRRALDTFAEQ</sequence>
<dbReference type="InterPro" id="IPR013842">
    <property type="entry name" value="LepA_CTD"/>
</dbReference>
<dbReference type="Gene3D" id="1.25.40.10">
    <property type="entry name" value="Tetratricopeptide repeat domain"/>
    <property type="match status" value="1"/>
</dbReference>
<evidence type="ECO:0000313" key="13">
    <source>
        <dbReference type="EMBL" id="KAL1412583.1"/>
    </source>
</evidence>
<dbReference type="Pfam" id="PF06421">
    <property type="entry name" value="LepA_C"/>
    <property type="match status" value="1"/>
</dbReference>
<evidence type="ECO:0000256" key="5">
    <source>
        <dbReference type="ARBA" id="ARBA00022917"/>
    </source>
</evidence>
<evidence type="ECO:0000256" key="10">
    <source>
        <dbReference type="PROSITE-ProRule" id="PRU00708"/>
    </source>
</evidence>
<evidence type="ECO:0000313" key="14">
    <source>
        <dbReference type="Proteomes" id="UP001565368"/>
    </source>
</evidence>
<feature type="repeat" description="PPR" evidence="10">
    <location>
        <begin position="994"/>
        <end position="1028"/>
    </location>
</feature>
<evidence type="ECO:0000256" key="8">
    <source>
        <dbReference type="ARBA" id="ARBA00023136"/>
    </source>
</evidence>
<comment type="similarity">
    <text evidence="1">Belongs to the TRAFAC class translation factor GTPase superfamily. Classic translation factor GTPase family. LepA subfamily.</text>
</comment>
<dbReference type="NCBIfam" id="TIGR00231">
    <property type="entry name" value="small_GTP"/>
    <property type="match status" value="1"/>
</dbReference>
<keyword evidence="4 9" id="KW-0378">Hydrolase</keyword>
<dbReference type="PROSITE" id="PS00301">
    <property type="entry name" value="G_TR_1"/>
    <property type="match status" value="1"/>
</dbReference>
<keyword evidence="3 9" id="KW-0999">Mitochondrion inner membrane</keyword>
<dbReference type="InterPro" id="IPR000640">
    <property type="entry name" value="EFG_V-like"/>
</dbReference>
<keyword evidence="8 9" id="KW-0472">Membrane</keyword>
<dbReference type="InterPro" id="IPR011990">
    <property type="entry name" value="TPR-like_helical_dom_sf"/>
</dbReference>
<keyword evidence="6 9" id="KW-0496">Mitochondrion</keyword>
<dbReference type="InterPro" id="IPR038363">
    <property type="entry name" value="LepA_C_sf"/>
</dbReference>
<dbReference type="InterPro" id="IPR027417">
    <property type="entry name" value="P-loop_NTPase"/>
</dbReference>
<proteinExistence type="inferred from homology"/>
<dbReference type="NCBIfam" id="TIGR01393">
    <property type="entry name" value="lepA"/>
    <property type="match status" value="1"/>
</dbReference>
<feature type="region of interest" description="Disordered" evidence="11">
    <location>
        <begin position="698"/>
        <end position="734"/>
    </location>
</feature>
<dbReference type="Gene3D" id="3.30.70.240">
    <property type="match status" value="1"/>
</dbReference>
<dbReference type="Gene3D" id="3.30.70.2570">
    <property type="entry name" value="Elongation factor 4, C-terminal domain"/>
    <property type="match status" value="1"/>
</dbReference>
<keyword evidence="14" id="KW-1185">Reference proteome</keyword>
<evidence type="ECO:0000256" key="11">
    <source>
        <dbReference type="SAM" id="MobiDB-lite"/>
    </source>
</evidence>
<dbReference type="PANTHER" id="PTHR43512:SF7">
    <property type="entry name" value="TRANSLATION FACTOR GUF1, MITOCHONDRIAL"/>
    <property type="match status" value="1"/>
</dbReference>
<dbReference type="Gene3D" id="3.40.50.300">
    <property type="entry name" value="P-loop containing nucleotide triphosphate hydrolases"/>
    <property type="match status" value="1"/>
</dbReference>
<protein>
    <submittedName>
        <fullName evidence="13">Translation factor guf1 mitochondrial</fullName>
    </submittedName>
</protein>
<keyword evidence="2 9" id="KW-0547">Nucleotide-binding</keyword>
<evidence type="ECO:0000259" key="12">
    <source>
        <dbReference type="PROSITE" id="PS51722"/>
    </source>
</evidence>
<dbReference type="InterPro" id="IPR004161">
    <property type="entry name" value="EFTu-like_2"/>
</dbReference>
<dbReference type="SUPFAM" id="SSF52540">
    <property type="entry name" value="P-loop containing nucleoside triphosphate hydrolases"/>
    <property type="match status" value="1"/>
</dbReference>
<dbReference type="Pfam" id="PF03144">
    <property type="entry name" value="GTP_EFTU_D2"/>
    <property type="match status" value="1"/>
</dbReference>
<comment type="caution">
    <text evidence="13">The sequence shown here is derived from an EMBL/GenBank/DDBJ whole genome shotgun (WGS) entry which is preliminary data.</text>
</comment>
<dbReference type="RefSeq" id="XP_069212527.1">
    <property type="nucleotide sequence ID" value="XM_069348983.1"/>
</dbReference>
<evidence type="ECO:0000256" key="1">
    <source>
        <dbReference type="ARBA" id="ARBA00005454"/>
    </source>
</evidence>
<feature type="binding site" evidence="9">
    <location>
        <begin position="91"/>
        <end position="98"/>
    </location>
    <ligand>
        <name>GTP</name>
        <dbReference type="ChEBI" id="CHEBI:37565"/>
    </ligand>
</feature>
<dbReference type="PROSITE" id="PS51375">
    <property type="entry name" value="PPR"/>
    <property type="match status" value="1"/>
</dbReference>
<evidence type="ECO:0000256" key="2">
    <source>
        <dbReference type="ARBA" id="ARBA00022741"/>
    </source>
</evidence>
<dbReference type="Pfam" id="PF00009">
    <property type="entry name" value="GTP_EFTU"/>
    <property type="match status" value="1"/>
</dbReference>
<dbReference type="Gene3D" id="2.40.30.10">
    <property type="entry name" value="Translation factors"/>
    <property type="match status" value="1"/>
</dbReference>
<organism evidence="13 14">
    <name type="scientific">Vanrija albida</name>
    <dbReference type="NCBI Taxonomy" id="181172"/>
    <lineage>
        <taxon>Eukaryota</taxon>
        <taxon>Fungi</taxon>
        <taxon>Dikarya</taxon>
        <taxon>Basidiomycota</taxon>
        <taxon>Agaricomycotina</taxon>
        <taxon>Tremellomycetes</taxon>
        <taxon>Trichosporonales</taxon>
        <taxon>Trichosporonaceae</taxon>
        <taxon>Vanrija</taxon>
    </lineage>
</organism>
<dbReference type="InterPro" id="IPR005225">
    <property type="entry name" value="Small_GTP-bd"/>
</dbReference>